<proteinExistence type="predicted"/>
<name>A0A939PVH6_9ACTN</name>
<feature type="compositionally biased region" description="Basic and acidic residues" evidence="1">
    <location>
        <begin position="1"/>
        <end position="10"/>
    </location>
</feature>
<accession>A0A939PVH6</accession>
<feature type="compositionally biased region" description="Basic residues" evidence="1">
    <location>
        <begin position="31"/>
        <end position="47"/>
    </location>
</feature>
<comment type="caution">
    <text evidence="2">The sequence shown here is derived from an EMBL/GenBank/DDBJ whole genome shotgun (WGS) entry which is preliminary data.</text>
</comment>
<evidence type="ECO:0000313" key="3">
    <source>
        <dbReference type="Proteomes" id="UP000669179"/>
    </source>
</evidence>
<gene>
    <name evidence="2" type="ORF">J4573_51415</name>
</gene>
<organism evidence="2 3">
    <name type="scientific">Actinomadura barringtoniae</name>
    <dbReference type="NCBI Taxonomy" id="1427535"/>
    <lineage>
        <taxon>Bacteria</taxon>
        <taxon>Bacillati</taxon>
        <taxon>Actinomycetota</taxon>
        <taxon>Actinomycetes</taxon>
        <taxon>Streptosporangiales</taxon>
        <taxon>Thermomonosporaceae</taxon>
        <taxon>Actinomadura</taxon>
    </lineage>
</organism>
<sequence length="47" mass="5448">MSSRFADRPADLVPQTMRDLLNADETPCKNGARRKRSKRTMTLRRVT</sequence>
<keyword evidence="3" id="KW-1185">Reference proteome</keyword>
<dbReference type="Proteomes" id="UP000669179">
    <property type="component" value="Unassembled WGS sequence"/>
</dbReference>
<feature type="region of interest" description="Disordered" evidence="1">
    <location>
        <begin position="1"/>
        <end position="47"/>
    </location>
</feature>
<dbReference type="AlphaFoldDB" id="A0A939PVH6"/>
<dbReference type="EMBL" id="JAGEOJ010000038">
    <property type="protein sequence ID" value="MBO2455566.1"/>
    <property type="molecule type" value="Genomic_DNA"/>
</dbReference>
<evidence type="ECO:0000256" key="1">
    <source>
        <dbReference type="SAM" id="MobiDB-lite"/>
    </source>
</evidence>
<protein>
    <submittedName>
        <fullName evidence="2">Uncharacterized protein</fullName>
    </submittedName>
</protein>
<reference evidence="2" key="1">
    <citation type="submission" date="2021-03" db="EMBL/GenBank/DDBJ databases">
        <authorList>
            <person name="Kanchanasin P."/>
            <person name="Saeng-In P."/>
            <person name="Phongsopitanun W."/>
            <person name="Yuki M."/>
            <person name="Kudo T."/>
            <person name="Ohkuma M."/>
            <person name="Tanasupawat S."/>
        </authorList>
    </citation>
    <scope>NUCLEOTIDE SEQUENCE</scope>
    <source>
        <strain evidence="2">GKU 128</strain>
    </source>
</reference>
<dbReference type="RefSeq" id="WP_208263788.1">
    <property type="nucleotide sequence ID" value="NZ_JAGEOJ010000038.1"/>
</dbReference>
<evidence type="ECO:0000313" key="2">
    <source>
        <dbReference type="EMBL" id="MBO2455566.1"/>
    </source>
</evidence>